<accession>A0A1I7XGS2</accession>
<proteinExistence type="predicted"/>
<evidence type="ECO:0000313" key="2">
    <source>
        <dbReference type="WBParaSite" id="Hba_16880"/>
    </source>
</evidence>
<evidence type="ECO:0000313" key="1">
    <source>
        <dbReference type="Proteomes" id="UP000095283"/>
    </source>
</evidence>
<sequence length="66" mass="7474">MYHLSYISKEYPLNQNSYSVGGPAENATIKISEMRDGGKSYELCVKDDVSFLQLTEKGVLLITWKN</sequence>
<keyword evidence="1" id="KW-1185">Reference proteome</keyword>
<dbReference type="AlphaFoldDB" id="A0A1I7XGS2"/>
<organism evidence="1 2">
    <name type="scientific">Heterorhabditis bacteriophora</name>
    <name type="common">Entomopathogenic nematode worm</name>
    <dbReference type="NCBI Taxonomy" id="37862"/>
    <lineage>
        <taxon>Eukaryota</taxon>
        <taxon>Metazoa</taxon>
        <taxon>Ecdysozoa</taxon>
        <taxon>Nematoda</taxon>
        <taxon>Chromadorea</taxon>
        <taxon>Rhabditida</taxon>
        <taxon>Rhabditina</taxon>
        <taxon>Rhabditomorpha</taxon>
        <taxon>Strongyloidea</taxon>
        <taxon>Heterorhabditidae</taxon>
        <taxon>Heterorhabditis</taxon>
    </lineage>
</organism>
<dbReference type="Proteomes" id="UP000095283">
    <property type="component" value="Unplaced"/>
</dbReference>
<reference evidence="2" key="1">
    <citation type="submission" date="2016-11" db="UniProtKB">
        <authorList>
            <consortium name="WormBaseParasite"/>
        </authorList>
    </citation>
    <scope>IDENTIFICATION</scope>
</reference>
<dbReference type="WBParaSite" id="Hba_16880">
    <property type="protein sequence ID" value="Hba_16880"/>
    <property type="gene ID" value="Hba_16880"/>
</dbReference>
<name>A0A1I7XGS2_HETBA</name>
<protein>
    <submittedName>
        <fullName evidence="2">Lipocalin-like domain-containing protein</fullName>
    </submittedName>
</protein>